<dbReference type="EMBL" id="LAFY01005819">
    <property type="protein sequence ID" value="KJX92357.1"/>
    <property type="molecule type" value="Genomic_DNA"/>
</dbReference>
<reference evidence="3 4" key="1">
    <citation type="submission" date="2015-03" db="EMBL/GenBank/DDBJ databases">
        <title>RNA-seq based gene annotation and comparative genomics of four Zymoseptoria species reveal species-specific pathogenicity related genes and transposable element activity.</title>
        <authorList>
            <person name="Grandaubert J."/>
            <person name="Bhattacharyya A."/>
            <person name="Stukenbrock E.H."/>
        </authorList>
    </citation>
    <scope>NUCLEOTIDE SEQUENCE [LARGE SCALE GENOMIC DNA]</scope>
    <source>
        <strain evidence="3 4">Zb18110</strain>
    </source>
</reference>
<dbReference type="InterPro" id="IPR013094">
    <property type="entry name" value="AB_hydrolase_3"/>
</dbReference>
<dbReference type="AlphaFoldDB" id="A0A0F4G5M7"/>
<dbReference type="PANTHER" id="PTHR48081:SF8">
    <property type="entry name" value="ALPHA_BETA HYDROLASE FOLD-3 DOMAIN-CONTAINING PROTEIN-RELATED"/>
    <property type="match status" value="1"/>
</dbReference>
<feature type="domain" description="Alpha/beta hydrolase fold-3" evidence="2">
    <location>
        <begin position="48"/>
        <end position="239"/>
    </location>
</feature>
<keyword evidence="1" id="KW-0378">Hydrolase</keyword>
<dbReference type="Proteomes" id="UP000033647">
    <property type="component" value="Unassembled WGS sequence"/>
</dbReference>
<dbReference type="InterPro" id="IPR050300">
    <property type="entry name" value="GDXG_lipolytic_enzyme"/>
</dbReference>
<dbReference type="Gene3D" id="3.40.50.1820">
    <property type="entry name" value="alpha/beta hydrolase"/>
    <property type="match status" value="1"/>
</dbReference>
<organism evidence="3 4">
    <name type="scientific">Zymoseptoria brevis</name>
    <dbReference type="NCBI Taxonomy" id="1047168"/>
    <lineage>
        <taxon>Eukaryota</taxon>
        <taxon>Fungi</taxon>
        <taxon>Dikarya</taxon>
        <taxon>Ascomycota</taxon>
        <taxon>Pezizomycotina</taxon>
        <taxon>Dothideomycetes</taxon>
        <taxon>Dothideomycetidae</taxon>
        <taxon>Mycosphaerellales</taxon>
        <taxon>Mycosphaerellaceae</taxon>
        <taxon>Zymoseptoria</taxon>
    </lineage>
</organism>
<evidence type="ECO:0000313" key="3">
    <source>
        <dbReference type="EMBL" id="KJX92357.1"/>
    </source>
</evidence>
<dbReference type="SUPFAM" id="SSF53474">
    <property type="entry name" value="alpha/beta-Hydrolases"/>
    <property type="match status" value="1"/>
</dbReference>
<keyword evidence="4" id="KW-1185">Reference proteome</keyword>
<dbReference type="GO" id="GO:0016787">
    <property type="term" value="F:hydrolase activity"/>
    <property type="evidence" value="ECO:0007669"/>
    <property type="project" value="UniProtKB-KW"/>
</dbReference>
<dbReference type="PANTHER" id="PTHR48081">
    <property type="entry name" value="AB HYDROLASE SUPERFAMILY PROTEIN C4A8.06C"/>
    <property type="match status" value="1"/>
</dbReference>
<comment type="caution">
    <text evidence="3">The sequence shown here is derived from an EMBL/GenBank/DDBJ whole genome shotgun (WGS) entry which is preliminary data.</text>
</comment>
<protein>
    <recommendedName>
        <fullName evidence="2">Alpha/beta hydrolase fold-3 domain-containing protein</fullName>
    </recommendedName>
</protein>
<dbReference type="Pfam" id="PF07859">
    <property type="entry name" value="Abhydrolase_3"/>
    <property type="match status" value="1"/>
</dbReference>
<evidence type="ECO:0000259" key="2">
    <source>
        <dbReference type="Pfam" id="PF07859"/>
    </source>
</evidence>
<dbReference type="InterPro" id="IPR029058">
    <property type="entry name" value="AB_hydrolase_fold"/>
</dbReference>
<dbReference type="STRING" id="1047168.A0A0F4G5M7"/>
<accession>A0A0F4G5M7</accession>
<name>A0A0F4G5M7_9PEZI</name>
<evidence type="ECO:0000256" key="1">
    <source>
        <dbReference type="ARBA" id="ARBA00022801"/>
    </source>
</evidence>
<proteinExistence type="predicted"/>
<gene>
    <name evidence="3" type="ORF">TI39_contig5864g00004</name>
</gene>
<dbReference type="OrthoDB" id="408631at2759"/>
<evidence type="ECO:0000313" key="4">
    <source>
        <dbReference type="Proteomes" id="UP000033647"/>
    </source>
</evidence>
<sequence length="317" mass="34711">MSAFQYTIRVHTDHHRVQTFVIGKGLYPSRIFLPQGYSAAEHELFSPVVCVHGGGLLVNNSPLDDPLARHLADASRSMVVSIDYRKAPQNKFPSAYEDVVEQILAVIDDSTLPLDHKNIVLCGRFVGGNLVLAAAQNPQIRDRLTGVIAVYPICDLVPSFGEDMASRPGLSVPDFLGSTYPGISDLCLGQNANVELTDVRLSLTHFKSRGHLPQNVLMVACEHDLLRREAEVMAERIATLEGSSKAATNHSWRAGCIEWYSPLPQPAFEVSPAKTPEKEAARKAVFVGGSSDGICSSDGIWRWQSTQCLLVIGFRVF</sequence>